<organism evidence="2">
    <name type="scientific">viral metagenome</name>
    <dbReference type="NCBI Taxonomy" id="1070528"/>
    <lineage>
        <taxon>unclassified sequences</taxon>
        <taxon>metagenomes</taxon>
        <taxon>organismal metagenomes</taxon>
    </lineage>
</organism>
<sequence length="762" mass="79889">MPSSIKTLRKTAIGAVLDSTPLPPAPLSYPSLPTDSSSIKNILLIMSALGSSSTFYDDCNASTFPILYSPQSSRDDLKKLLMENWTSIDRIGLVFHDPSITGTTMFLNDQPLFTPDKDDSENLVFLIDLIKTLSVKHVDFLACNTLKYPNWKSFYDTLAKKSGAIIGASDNETGNQKYGGDWIMENTREDIVNLYFKGAIIMDFKGTLASTISSSTSLDPSFLQTSSNWPITVTGGTSTTPTVITITGNATIPINSYFDIQSPYVVIDGGGYTLTVNITLFNGLIQNGTSVTTGYSNVTIQNIKVNGSGGTLNENQGWICATYFGYGGIDNVVTNCSSSGNIGSRSGGIFGSHVGYDGGSITAINCSSSGNIDYRAGGIFGYIAGHKGGTATATNCYSTGQISSDLAGGIFGSTAGGIGGTVIASNCYSTGSIINYGGGIFGFAAGYLGGTATATNCYSLGNISGDLAGGIFAGNAGEEGTATASNCFSTGPISGGGAGGITGDWFGVNTNNTCSLINCYSLGNITGDNAGGICGAEVGYNDSFNSPTFYTPKVVIQNCYTWGSIGSTAGGFCGGAGGNTYTNTPIVSILNSYILQSGSFIASSLQIINSITLQNTYAANGSWNDASAIAPGALDVSNGVWTDINLYNTSTPFLLSSYNSAIYNPSTASTCASCYNSPPGLYKNYCYKLINVSICDPNVFLSLINTKYTIDASTGVITFQNLQSYQYTALVLAYQLDSNKNIYGYEINTFVLDSKYYYPCTR</sequence>
<feature type="domain" description="DUF4347" evidence="1">
    <location>
        <begin position="73"/>
        <end position="208"/>
    </location>
</feature>
<dbReference type="EMBL" id="MN740788">
    <property type="protein sequence ID" value="QHU11691.1"/>
    <property type="molecule type" value="Genomic_DNA"/>
</dbReference>
<dbReference type="InterPro" id="IPR025592">
    <property type="entry name" value="DUF4347"/>
</dbReference>
<dbReference type="AlphaFoldDB" id="A0A6C0K3G8"/>
<accession>A0A6C0K3G8</accession>
<dbReference type="Gene3D" id="2.160.20.110">
    <property type="match status" value="1"/>
</dbReference>
<name>A0A6C0K3G8_9ZZZZ</name>
<reference evidence="2" key="1">
    <citation type="journal article" date="2020" name="Nature">
        <title>Giant virus diversity and host interactions through global metagenomics.</title>
        <authorList>
            <person name="Schulz F."/>
            <person name="Roux S."/>
            <person name="Paez-Espino D."/>
            <person name="Jungbluth S."/>
            <person name="Walsh D.A."/>
            <person name="Denef V.J."/>
            <person name="McMahon K.D."/>
            <person name="Konstantinidis K.T."/>
            <person name="Eloe-Fadrosh E.A."/>
            <person name="Kyrpides N.C."/>
            <person name="Woyke T."/>
        </authorList>
    </citation>
    <scope>NUCLEOTIDE SEQUENCE</scope>
    <source>
        <strain evidence="2">GVMAG-S-1101169-75</strain>
    </source>
</reference>
<proteinExistence type="predicted"/>
<evidence type="ECO:0000313" key="2">
    <source>
        <dbReference type="EMBL" id="QHU11691.1"/>
    </source>
</evidence>
<dbReference type="Pfam" id="PF14252">
    <property type="entry name" value="DUF4347"/>
    <property type="match status" value="1"/>
</dbReference>
<protein>
    <recommendedName>
        <fullName evidence="1">DUF4347 domain-containing protein</fullName>
    </recommendedName>
</protein>
<evidence type="ECO:0000259" key="1">
    <source>
        <dbReference type="Pfam" id="PF14252"/>
    </source>
</evidence>